<dbReference type="GO" id="GO:0016757">
    <property type="term" value="F:glycosyltransferase activity"/>
    <property type="evidence" value="ECO:0007669"/>
    <property type="project" value="UniProtKB-KW"/>
</dbReference>
<organism evidence="3">
    <name type="scientific">Paraprevotella clara</name>
    <dbReference type="NCBI Taxonomy" id="454154"/>
    <lineage>
        <taxon>Bacteria</taxon>
        <taxon>Pseudomonadati</taxon>
        <taxon>Bacteroidota</taxon>
        <taxon>Bacteroidia</taxon>
        <taxon>Bacteroidales</taxon>
        <taxon>Prevotellaceae</taxon>
        <taxon>Paraprevotella</taxon>
    </lineage>
</organism>
<feature type="transmembrane region" description="Helical" evidence="1">
    <location>
        <begin position="327"/>
        <end position="346"/>
    </location>
</feature>
<keyword evidence="1" id="KW-0472">Membrane</keyword>
<dbReference type="EC" id="2.4.1.-" evidence="3"/>
<dbReference type="PANTHER" id="PTHR43685:SF2">
    <property type="entry name" value="GLYCOSYLTRANSFERASE 2-LIKE DOMAIN-CONTAINING PROTEIN"/>
    <property type="match status" value="1"/>
</dbReference>
<accession>A0A6N3ACR1</accession>
<name>A0A6N3ACR1_9BACT</name>
<sequence length="393" mass="46069">MYPLITFLLENAAYAGFALTWAAHFCTARSYKRTARMVRQQETETQTSDSRPKEAISVIIATHNQADALRRNLPRILEQEYERFEVIVVNDASTDDTEDVLKTLELKYANLHHTFTPSGARHISHKRLSLTIGIKAAQYEWLLLTEPDSRPCSPHWLSTMAGHFHDGVQIVLGYANYMPDKRLLSRKAIFFNLFHQMQYLPWATRHKAYRCNPANIAYRKSLFMAHKGFADDINLIGGVTELLVNRHSRIGNTAVSLHPDSKVECENMMSGKQWRLKRTFYMETRRHFKKTWRYRLTFNLKQAVVPLFYCATALSLGWSVWRQQWAATAIISLLFVLLCVCKTVWFNRSARALGERPYRLSFLWYEMRLFGWHACSWMDYRTAPRTRFYRKAF</sequence>
<dbReference type="SUPFAM" id="SSF53448">
    <property type="entry name" value="Nucleotide-diphospho-sugar transferases"/>
    <property type="match status" value="1"/>
</dbReference>
<feature type="domain" description="Glycosyltransferase 2-like" evidence="2">
    <location>
        <begin position="57"/>
        <end position="222"/>
    </location>
</feature>
<dbReference type="InterPro" id="IPR001173">
    <property type="entry name" value="Glyco_trans_2-like"/>
</dbReference>
<dbReference type="Gene3D" id="3.90.550.10">
    <property type="entry name" value="Spore Coat Polysaccharide Biosynthesis Protein SpsA, Chain A"/>
    <property type="match status" value="1"/>
</dbReference>
<keyword evidence="1" id="KW-0812">Transmembrane</keyword>
<dbReference type="EMBL" id="CACRUT010000008">
    <property type="protein sequence ID" value="VYT88493.1"/>
    <property type="molecule type" value="Genomic_DNA"/>
</dbReference>
<reference evidence="3" key="1">
    <citation type="submission" date="2019-11" db="EMBL/GenBank/DDBJ databases">
        <authorList>
            <person name="Feng L."/>
        </authorList>
    </citation>
    <scope>NUCLEOTIDE SEQUENCE</scope>
    <source>
        <strain evidence="3">PclaraLFYP37</strain>
    </source>
</reference>
<proteinExistence type="predicted"/>
<feature type="transmembrane region" description="Helical" evidence="1">
    <location>
        <begin position="12"/>
        <end position="31"/>
    </location>
</feature>
<keyword evidence="3" id="KW-0328">Glycosyltransferase</keyword>
<evidence type="ECO:0000313" key="3">
    <source>
        <dbReference type="EMBL" id="VYT88493.1"/>
    </source>
</evidence>
<feature type="transmembrane region" description="Helical" evidence="1">
    <location>
        <begin position="303"/>
        <end position="321"/>
    </location>
</feature>
<gene>
    <name evidence="3" type="primary">icaA_1</name>
    <name evidence="3" type="ORF">PCLFYP37_01378</name>
</gene>
<keyword evidence="1" id="KW-1133">Transmembrane helix</keyword>
<dbReference type="AlphaFoldDB" id="A0A6N3ACR1"/>
<dbReference type="PANTHER" id="PTHR43685">
    <property type="entry name" value="GLYCOSYLTRANSFERASE"/>
    <property type="match status" value="1"/>
</dbReference>
<dbReference type="RefSeq" id="WP_412442276.1">
    <property type="nucleotide sequence ID" value="NZ_CACRUT010000008.1"/>
</dbReference>
<dbReference type="Pfam" id="PF00535">
    <property type="entry name" value="Glycos_transf_2"/>
    <property type="match status" value="1"/>
</dbReference>
<evidence type="ECO:0000259" key="2">
    <source>
        <dbReference type="Pfam" id="PF00535"/>
    </source>
</evidence>
<keyword evidence="3" id="KW-0808">Transferase</keyword>
<dbReference type="InterPro" id="IPR029044">
    <property type="entry name" value="Nucleotide-diphossugar_trans"/>
</dbReference>
<dbReference type="InterPro" id="IPR050834">
    <property type="entry name" value="Glycosyltransf_2"/>
</dbReference>
<protein>
    <submittedName>
        <fullName evidence="3">Poly-beta-1,6-N-acetyl-D-glucosamine synthase</fullName>
        <ecNumber evidence="3">2.4.1.-</ecNumber>
    </submittedName>
</protein>
<evidence type="ECO:0000256" key="1">
    <source>
        <dbReference type="SAM" id="Phobius"/>
    </source>
</evidence>